<dbReference type="Proteomes" id="UP000887566">
    <property type="component" value="Unplaced"/>
</dbReference>
<dbReference type="WBParaSite" id="PSAMB.scaffold2581size22421.g18385.t1">
    <property type="protein sequence ID" value="PSAMB.scaffold2581size22421.g18385.t1"/>
    <property type="gene ID" value="PSAMB.scaffold2581size22421.g18385"/>
</dbReference>
<evidence type="ECO:0000256" key="1">
    <source>
        <dbReference type="ARBA" id="ARBA00004651"/>
    </source>
</evidence>
<keyword evidence="2" id="KW-0813">Transport</keyword>
<keyword evidence="6 8" id="KW-0472">Membrane</keyword>
<dbReference type="GO" id="GO:0005886">
    <property type="term" value="C:plasma membrane"/>
    <property type="evidence" value="ECO:0007669"/>
    <property type="project" value="UniProtKB-SubCell"/>
</dbReference>
<dbReference type="AlphaFoldDB" id="A0A914VX56"/>
<sequence length="198" mass="23114">MVFLQNGTDDSKVLAINNRNAFFNYQYFMVFINAPLGLFSCLMRIVKATAFGLWSLPRLDGSTLSRRFEQYDNGYGAYVSLLHLENSVNNPVVVVFINLLMESQKKRISRSIQASAFRLEKSLTFFDSKSLFSNRRVIRNRWHLYVTLINNPALRTSRRTRLDVPTMVNRMIQTAAGLHDYLLDDWHYQGYDNPSWHM</sequence>
<keyword evidence="4 8" id="KW-0812">Transmembrane</keyword>
<keyword evidence="3" id="KW-1003">Cell membrane</keyword>
<keyword evidence="5 8" id="KW-1133">Transmembrane helix</keyword>
<evidence type="ECO:0000256" key="5">
    <source>
        <dbReference type="ARBA" id="ARBA00022989"/>
    </source>
</evidence>
<dbReference type="Pfam" id="PF14752">
    <property type="entry name" value="RBP_receptor"/>
    <property type="match status" value="1"/>
</dbReference>
<evidence type="ECO:0000256" key="3">
    <source>
        <dbReference type="ARBA" id="ARBA00022475"/>
    </source>
</evidence>
<evidence type="ECO:0000256" key="7">
    <source>
        <dbReference type="ARBA" id="ARBA00023170"/>
    </source>
</evidence>
<dbReference type="PANTHER" id="PTHR21444">
    <property type="entry name" value="COILED-COIL DOMAIN-CONTAINING PROTEIN 180"/>
    <property type="match status" value="1"/>
</dbReference>
<protein>
    <submittedName>
        <fullName evidence="10">Uncharacterized protein</fullName>
    </submittedName>
</protein>
<evidence type="ECO:0000313" key="10">
    <source>
        <dbReference type="WBParaSite" id="PSAMB.scaffold2581size22421.g18385.t1"/>
    </source>
</evidence>
<organism evidence="9 10">
    <name type="scientific">Plectus sambesii</name>
    <dbReference type="NCBI Taxonomy" id="2011161"/>
    <lineage>
        <taxon>Eukaryota</taxon>
        <taxon>Metazoa</taxon>
        <taxon>Ecdysozoa</taxon>
        <taxon>Nematoda</taxon>
        <taxon>Chromadorea</taxon>
        <taxon>Plectida</taxon>
        <taxon>Plectina</taxon>
        <taxon>Plectoidea</taxon>
        <taxon>Plectidae</taxon>
        <taxon>Plectus</taxon>
    </lineage>
</organism>
<dbReference type="GO" id="GO:0038023">
    <property type="term" value="F:signaling receptor activity"/>
    <property type="evidence" value="ECO:0007669"/>
    <property type="project" value="InterPro"/>
</dbReference>
<feature type="transmembrane region" description="Helical" evidence="8">
    <location>
        <begin position="27"/>
        <end position="46"/>
    </location>
</feature>
<accession>A0A914VX56</accession>
<evidence type="ECO:0000256" key="2">
    <source>
        <dbReference type="ARBA" id="ARBA00022448"/>
    </source>
</evidence>
<dbReference type="PANTHER" id="PTHR21444:SF15">
    <property type="entry name" value="RECEPTOR FOR RETINOL UPTAKE STRA6"/>
    <property type="match status" value="1"/>
</dbReference>
<evidence type="ECO:0000256" key="8">
    <source>
        <dbReference type="SAM" id="Phobius"/>
    </source>
</evidence>
<comment type="subcellular location">
    <subcellularLocation>
        <location evidence="1">Cell membrane</location>
        <topology evidence="1">Multi-pass membrane protein</topology>
    </subcellularLocation>
</comment>
<dbReference type="InterPro" id="IPR026612">
    <property type="entry name" value="STRA6-like"/>
</dbReference>
<evidence type="ECO:0000313" key="9">
    <source>
        <dbReference type="Proteomes" id="UP000887566"/>
    </source>
</evidence>
<keyword evidence="7" id="KW-0675">Receptor</keyword>
<proteinExistence type="predicted"/>
<dbReference type="GO" id="GO:0071939">
    <property type="term" value="P:vitamin A import into cell"/>
    <property type="evidence" value="ECO:0007669"/>
    <property type="project" value="TreeGrafter"/>
</dbReference>
<reference evidence="10" key="1">
    <citation type="submission" date="2022-11" db="UniProtKB">
        <authorList>
            <consortium name="WormBaseParasite"/>
        </authorList>
    </citation>
    <scope>IDENTIFICATION</scope>
</reference>
<evidence type="ECO:0000256" key="6">
    <source>
        <dbReference type="ARBA" id="ARBA00023136"/>
    </source>
</evidence>
<dbReference type="GO" id="GO:0034632">
    <property type="term" value="F:retinol transmembrane transporter activity"/>
    <property type="evidence" value="ECO:0007669"/>
    <property type="project" value="InterPro"/>
</dbReference>
<name>A0A914VX56_9BILA</name>
<keyword evidence="9" id="KW-1185">Reference proteome</keyword>
<evidence type="ECO:0000256" key="4">
    <source>
        <dbReference type="ARBA" id="ARBA00022692"/>
    </source>
</evidence>